<organism evidence="8 9">
    <name type="scientific">Oidiodendron maius (strain Zn)</name>
    <dbReference type="NCBI Taxonomy" id="913774"/>
    <lineage>
        <taxon>Eukaryota</taxon>
        <taxon>Fungi</taxon>
        <taxon>Dikarya</taxon>
        <taxon>Ascomycota</taxon>
        <taxon>Pezizomycotina</taxon>
        <taxon>Leotiomycetes</taxon>
        <taxon>Leotiomycetes incertae sedis</taxon>
        <taxon>Myxotrichaceae</taxon>
        <taxon>Oidiodendron</taxon>
    </lineage>
</organism>
<accession>A0A0C3D264</accession>
<evidence type="ECO:0000256" key="5">
    <source>
        <dbReference type="ARBA" id="ARBA00023002"/>
    </source>
</evidence>
<dbReference type="InterPro" id="IPR042098">
    <property type="entry name" value="TauD-like_sf"/>
</dbReference>
<reference evidence="8 9" key="1">
    <citation type="submission" date="2014-04" db="EMBL/GenBank/DDBJ databases">
        <authorList>
            <consortium name="DOE Joint Genome Institute"/>
            <person name="Kuo A."/>
            <person name="Martino E."/>
            <person name="Perotto S."/>
            <person name="Kohler A."/>
            <person name="Nagy L.G."/>
            <person name="Floudas D."/>
            <person name="Copeland A."/>
            <person name="Barry K.W."/>
            <person name="Cichocki N."/>
            <person name="Veneault-Fourrey C."/>
            <person name="LaButti K."/>
            <person name="Lindquist E.A."/>
            <person name="Lipzen A."/>
            <person name="Lundell T."/>
            <person name="Morin E."/>
            <person name="Murat C."/>
            <person name="Sun H."/>
            <person name="Tunlid A."/>
            <person name="Henrissat B."/>
            <person name="Grigoriev I.V."/>
            <person name="Hibbett D.S."/>
            <person name="Martin F."/>
            <person name="Nordberg H.P."/>
            <person name="Cantor M.N."/>
            <person name="Hua S.X."/>
        </authorList>
    </citation>
    <scope>NUCLEOTIDE SEQUENCE [LARGE SCALE GENOMIC DNA]</scope>
    <source>
        <strain evidence="8 9">Zn</strain>
    </source>
</reference>
<comment type="cofactor">
    <cofactor evidence="1">
        <name>Fe(2+)</name>
        <dbReference type="ChEBI" id="CHEBI:29033"/>
    </cofactor>
</comment>
<keyword evidence="4" id="KW-0223">Dioxygenase</keyword>
<dbReference type="Proteomes" id="UP000054321">
    <property type="component" value="Unassembled WGS sequence"/>
</dbReference>
<dbReference type="Pfam" id="PF02668">
    <property type="entry name" value="TauD"/>
    <property type="match status" value="1"/>
</dbReference>
<sequence length="348" mass="38690">MAASAISPAVLAYTPPDPPLKEFSPARDRAFFADPTKASLFGLASAVEEVNPYIGIELKGIQLSKLTDEQKDELALLVAERGVVFFRDQDITLDEQHALAAYYGIQDRDPNQQDPKHVTIIGRGGNIRAHGYFGQEYHGDHSYEVNPPSYTLLRMVKTPSSGGDTIFTSQTALFDKLSPTFQKTFEGLHAIHSSDRSYLASINGGGAPHRFPISTAHPLLRTHPVTRLKSLNYNPTFIERIEELNGRESHHILAFLREHLLNADDLTVRWKWTPGAVAFWDNRIVVHKATPGGYDVTLREGKRTAVHGERPFFDPENSESLSERKERLAAEGAVNGIADKTKEVVLNN</sequence>
<dbReference type="InParanoid" id="A0A0C3D264"/>
<protein>
    <recommendedName>
        <fullName evidence="7">TauD/TfdA-like domain-containing protein</fullName>
    </recommendedName>
</protein>
<dbReference type="PANTHER" id="PTHR30468">
    <property type="entry name" value="ALPHA-KETOGLUTARATE-DEPENDENT SULFONATE DIOXYGENASE"/>
    <property type="match status" value="1"/>
</dbReference>
<dbReference type="STRING" id="913774.A0A0C3D264"/>
<dbReference type="OrthoDB" id="10257314at2759"/>
<evidence type="ECO:0000256" key="2">
    <source>
        <dbReference type="ARBA" id="ARBA00005896"/>
    </source>
</evidence>
<dbReference type="AlphaFoldDB" id="A0A0C3D264"/>
<dbReference type="HOGENOM" id="CLU_036005_0_1_1"/>
<keyword evidence="3" id="KW-0479">Metal-binding</keyword>
<dbReference type="GO" id="GO:0046872">
    <property type="term" value="F:metal ion binding"/>
    <property type="evidence" value="ECO:0007669"/>
    <property type="project" value="UniProtKB-KW"/>
</dbReference>
<evidence type="ECO:0000256" key="4">
    <source>
        <dbReference type="ARBA" id="ARBA00022964"/>
    </source>
</evidence>
<dbReference type="EMBL" id="KN832885">
    <property type="protein sequence ID" value="KIM96002.1"/>
    <property type="molecule type" value="Genomic_DNA"/>
</dbReference>
<evidence type="ECO:0000313" key="9">
    <source>
        <dbReference type="Proteomes" id="UP000054321"/>
    </source>
</evidence>
<evidence type="ECO:0000256" key="1">
    <source>
        <dbReference type="ARBA" id="ARBA00001954"/>
    </source>
</evidence>
<keyword evidence="9" id="KW-1185">Reference proteome</keyword>
<dbReference type="SUPFAM" id="SSF51197">
    <property type="entry name" value="Clavaminate synthase-like"/>
    <property type="match status" value="1"/>
</dbReference>
<dbReference type="PANTHER" id="PTHR30468:SF31">
    <property type="entry name" value="ALPHA-KETOGLUTARATE-DEPENDENT SULFONATE DIOXYGENASE-RELATED"/>
    <property type="match status" value="1"/>
</dbReference>
<evidence type="ECO:0000259" key="7">
    <source>
        <dbReference type="Pfam" id="PF02668"/>
    </source>
</evidence>
<proteinExistence type="inferred from homology"/>
<comment type="similarity">
    <text evidence="2">Belongs to the TfdA dioxygenase family.</text>
</comment>
<evidence type="ECO:0000313" key="8">
    <source>
        <dbReference type="EMBL" id="KIM96002.1"/>
    </source>
</evidence>
<dbReference type="GO" id="GO:0016706">
    <property type="term" value="F:2-oxoglutarate-dependent dioxygenase activity"/>
    <property type="evidence" value="ECO:0007669"/>
    <property type="project" value="TreeGrafter"/>
</dbReference>
<evidence type="ECO:0000256" key="6">
    <source>
        <dbReference type="ARBA" id="ARBA00023004"/>
    </source>
</evidence>
<keyword evidence="6" id="KW-0408">Iron</keyword>
<dbReference type="GO" id="GO:0005737">
    <property type="term" value="C:cytoplasm"/>
    <property type="evidence" value="ECO:0007669"/>
    <property type="project" value="TreeGrafter"/>
</dbReference>
<name>A0A0C3D264_OIDMZ</name>
<dbReference type="InterPro" id="IPR051323">
    <property type="entry name" value="AtsK-like"/>
</dbReference>
<reference evidence="9" key="2">
    <citation type="submission" date="2015-01" db="EMBL/GenBank/DDBJ databases">
        <title>Evolutionary Origins and Diversification of the Mycorrhizal Mutualists.</title>
        <authorList>
            <consortium name="DOE Joint Genome Institute"/>
            <consortium name="Mycorrhizal Genomics Consortium"/>
            <person name="Kohler A."/>
            <person name="Kuo A."/>
            <person name="Nagy L.G."/>
            <person name="Floudas D."/>
            <person name="Copeland A."/>
            <person name="Barry K.W."/>
            <person name="Cichocki N."/>
            <person name="Veneault-Fourrey C."/>
            <person name="LaButti K."/>
            <person name="Lindquist E.A."/>
            <person name="Lipzen A."/>
            <person name="Lundell T."/>
            <person name="Morin E."/>
            <person name="Murat C."/>
            <person name="Riley R."/>
            <person name="Ohm R."/>
            <person name="Sun H."/>
            <person name="Tunlid A."/>
            <person name="Henrissat B."/>
            <person name="Grigoriev I.V."/>
            <person name="Hibbett D.S."/>
            <person name="Martin F."/>
        </authorList>
    </citation>
    <scope>NUCLEOTIDE SEQUENCE [LARGE SCALE GENOMIC DNA]</scope>
    <source>
        <strain evidence="9">Zn</strain>
    </source>
</reference>
<dbReference type="Gene3D" id="3.60.130.10">
    <property type="entry name" value="Clavaminate synthase-like"/>
    <property type="match status" value="1"/>
</dbReference>
<evidence type="ECO:0000256" key="3">
    <source>
        <dbReference type="ARBA" id="ARBA00022723"/>
    </source>
</evidence>
<feature type="domain" description="TauD/TfdA-like" evidence="7">
    <location>
        <begin position="48"/>
        <end position="294"/>
    </location>
</feature>
<keyword evidence="5" id="KW-0560">Oxidoreductase</keyword>
<dbReference type="InterPro" id="IPR003819">
    <property type="entry name" value="TauD/TfdA-like"/>
</dbReference>
<gene>
    <name evidence="8" type="ORF">OIDMADRAFT_183462</name>
</gene>